<sequence>SPHFCPANIFQRTCCCNKTESKHCHVYASAKCRKLDHVNAATLIFQDLLLSVVRLGINDMCTTAILFPDACINWLLPLYSQCRIRCILSEVAQHSVSNLLGAACTSSILFRLVFLADISNGCLLAGLSIRVVELNCSCEFKTFLQSDCEAMSNSSSTSGESNNSQATSCSVVLTKFNRLPSRNCEQTFSNILQFKDQTVDQSRAYSSPPVLRITTGILGLPFPSSHADGSNEHDSVKLQAGNLPI</sequence>
<feature type="region of interest" description="Disordered" evidence="1">
    <location>
        <begin position="224"/>
        <end position="245"/>
    </location>
</feature>
<feature type="non-terminal residue" evidence="2">
    <location>
        <position position="1"/>
    </location>
</feature>
<gene>
    <name evidence="2" type="ORF">TTRE_0000871501</name>
</gene>
<reference evidence="2" key="2">
    <citation type="submission" date="2014-03" db="EMBL/GenBank/DDBJ databases">
        <title>The whipworm genome and dual-species transcriptomics of an intimate host-pathogen interaction.</title>
        <authorList>
            <person name="Foth B.J."/>
            <person name="Tsai I.J."/>
            <person name="Reid A.J."/>
            <person name="Bancroft A.J."/>
            <person name="Nichol S."/>
            <person name="Tracey A."/>
            <person name="Holroyd N."/>
            <person name="Cotton J.A."/>
            <person name="Stanley E.J."/>
            <person name="Zarowiecki M."/>
            <person name="Liu J.Z."/>
            <person name="Huckvale T."/>
            <person name="Cooper P.J."/>
            <person name="Grencis R.K."/>
            <person name="Berriman M."/>
        </authorList>
    </citation>
    <scope>NUCLEOTIDE SEQUENCE [LARGE SCALE GENOMIC DNA]</scope>
</reference>
<dbReference type="AlphaFoldDB" id="A0A077ZIX6"/>
<dbReference type="Proteomes" id="UP000030665">
    <property type="component" value="Unassembled WGS sequence"/>
</dbReference>
<evidence type="ECO:0000313" key="3">
    <source>
        <dbReference type="Proteomes" id="UP000030665"/>
    </source>
</evidence>
<dbReference type="EMBL" id="HG807031">
    <property type="protein sequence ID" value="CDW60347.1"/>
    <property type="molecule type" value="Genomic_DNA"/>
</dbReference>
<evidence type="ECO:0000256" key="1">
    <source>
        <dbReference type="SAM" id="MobiDB-lite"/>
    </source>
</evidence>
<proteinExistence type="predicted"/>
<reference evidence="2" key="1">
    <citation type="submission" date="2014-01" db="EMBL/GenBank/DDBJ databases">
        <authorList>
            <person name="Aslett M."/>
        </authorList>
    </citation>
    <scope>NUCLEOTIDE SEQUENCE</scope>
</reference>
<protein>
    <submittedName>
        <fullName evidence="2">Uncharacterized protein</fullName>
    </submittedName>
</protein>
<keyword evidence="3" id="KW-1185">Reference proteome</keyword>
<accession>A0A077ZIX6</accession>
<organism evidence="2 3">
    <name type="scientific">Trichuris trichiura</name>
    <name type="common">Whipworm</name>
    <name type="synonym">Trichocephalus trichiurus</name>
    <dbReference type="NCBI Taxonomy" id="36087"/>
    <lineage>
        <taxon>Eukaryota</taxon>
        <taxon>Metazoa</taxon>
        <taxon>Ecdysozoa</taxon>
        <taxon>Nematoda</taxon>
        <taxon>Enoplea</taxon>
        <taxon>Dorylaimia</taxon>
        <taxon>Trichinellida</taxon>
        <taxon>Trichuridae</taxon>
        <taxon>Trichuris</taxon>
    </lineage>
</organism>
<evidence type="ECO:0000313" key="2">
    <source>
        <dbReference type="EMBL" id="CDW60347.1"/>
    </source>
</evidence>
<name>A0A077ZIX6_TRITR</name>